<evidence type="ECO:0000313" key="5">
    <source>
        <dbReference type="EMBL" id="MFD2598982.1"/>
    </source>
</evidence>
<dbReference type="SMART" id="SM00028">
    <property type="entry name" value="TPR"/>
    <property type="match status" value="10"/>
</dbReference>
<sequence length="958" mass="110004">MGTFRITFRILIVGILLLSGISSAQSQWFRSKDNADEMYEQAVQLTNQKNYNRAIAVAKEGLSQRPEFTDLELLLGRVYMLTGQWDLARKHVDNVLKNDEKYLDAYYYKINIEVSSKHYKSALTAVDGALKAYPNRKDLLLRKLGILDVLGYIAEGNNLADRLIRQAPRDKDIQQAYIGHHLENARRYRAQDLPSAAISSLDKVFAIDPGNLEARELMGTSDLSVHTRSTMANQISAELESNPTSYEWLMKKLNMLREDLRYAEALTVLQTIYRYHPNDGVARALERELREEAAVFYTQTDPYMLYQSILEKDPSNREALRKVIGLATSRGAYREAMTWVNAGLRREPSSTELLLLKLDLLEYERQFSEASQIAGNLLQRSPSNTDMRARYVDLKIASSRYYVSQQQNDLALRELELALEINPQDSSVLESMVNTYAAQRNYDRALETLEQQISVTNNDHLKLKQASLLTDAGRFDEAGDVLQDLINAYPDVPQYLTAFTENRLRAGNRLLQDDEYALAAQQLRAVLRRDTNNREAINYLINLYSATNELDSALYFTDLGLASYPQDREILLKRSSVLTSMGRFDEANREVRSLMDRYPYTIRYRDAYTENLLSAANQAKRINNLDGALDNYRAVLAINPKDSVAQLNIINIQMERLAYDSAQYYIQQSLQWNPNWTDIRLRRAQAYEAQRDFLRASADADTVYTQQPSVINRDYAAYLKSRTLKNQFGMHFLRSRYDYSEDKYDIATLEYIRTFKKGTIGGRINYAGRASGTGLQAETEMYYTHNPKWYSYAHLAFGNQVAFPQVRLGYSLYRTFKNESEVGLGVRYLQRDTLRSTSVLGAYSKTIGDFWVNLRGYAVWEAQDIASSFALVGRYYMNNRQDFLSTTIGLGTSPDDRSRLIQFSQLTGLLTRSVGAGYQRTFQYRTSLGINGTWISQKVGPQNFQNQYDLYISVMRRF</sequence>
<evidence type="ECO:0000256" key="2">
    <source>
        <dbReference type="ARBA" id="ARBA00022803"/>
    </source>
</evidence>
<dbReference type="InterPro" id="IPR030887">
    <property type="entry name" value="Beta-barrel_YaiO"/>
</dbReference>
<dbReference type="NCBIfam" id="TIGR04390">
    <property type="entry name" value="OMP_YaiO_dom"/>
    <property type="match status" value="1"/>
</dbReference>
<dbReference type="Pfam" id="PF14559">
    <property type="entry name" value="TPR_19"/>
    <property type="match status" value="1"/>
</dbReference>
<dbReference type="Proteomes" id="UP001597393">
    <property type="component" value="Unassembled WGS sequence"/>
</dbReference>
<dbReference type="PANTHER" id="PTHR44943">
    <property type="entry name" value="CELLULOSE SYNTHASE OPERON PROTEIN C"/>
    <property type="match status" value="1"/>
</dbReference>
<evidence type="ECO:0000259" key="4">
    <source>
        <dbReference type="Pfam" id="PF19413"/>
    </source>
</evidence>
<keyword evidence="2" id="KW-0802">TPR repeat</keyword>
<dbReference type="SUPFAM" id="SSF48452">
    <property type="entry name" value="TPR-like"/>
    <property type="match status" value="4"/>
</dbReference>
<proteinExistence type="predicted"/>
<dbReference type="InterPro" id="IPR019734">
    <property type="entry name" value="TPR_rpt"/>
</dbReference>
<feature type="coiled-coil region" evidence="3">
    <location>
        <begin position="439"/>
        <end position="466"/>
    </location>
</feature>
<dbReference type="InterPro" id="IPR051685">
    <property type="entry name" value="Ycf3/AcsC/BcsC/TPR_MFPF"/>
</dbReference>
<evidence type="ECO:0000256" key="1">
    <source>
        <dbReference type="ARBA" id="ARBA00022737"/>
    </source>
</evidence>
<name>A0ABW5NL62_9SPHI</name>
<evidence type="ECO:0000256" key="3">
    <source>
        <dbReference type="SAM" id="Coils"/>
    </source>
</evidence>
<comment type="caution">
    <text evidence="5">The sequence shown here is derived from an EMBL/GenBank/DDBJ whole genome shotgun (WGS) entry which is preliminary data.</text>
</comment>
<dbReference type="PANTHER" id="PTHR44943:SF8">
    <property type="entry name" value="TPR REPEAT-CONTAINING PROTEIN MJ0263"/>
    <property type="match status" value="1"/>
</dbReference>
<dbReference type="EMBL" id="JBHUMA010000006">
    <property type="protein sequence ID" value="MFD2598982.1"/>
    <property type="molecule type" value="Genomic_DNA"/>
</dbReference>
<accession>A0ABW5NL62</accession>
<keyword evidence="1" id="KW-0677">Repeat</keyword>
<dbReference type="Pfam" id="PF13432">
    <property type="entry name" value="TPR_16"/>
    <property type="match status" value="1"/>
</dbReference>
<keyword evidence="6" id="KW-1185">Reference proteome</keyword>
<protein>
    <submittedName>
        <fullName evidence="5">Tetratricopeptide repeat protein</fullName>
    </submittedName>
</protein>
<dbReference type="Pfam" id="PF19413">
    <property type="entry name" value="YaiO"/>
    <property type="match status" value="1"/>
</dbReference>
<reference evidence="6" key="1">
    <citation type="journal article" date="2019" name="Int. J. Syst. Evol. Microbiol.">
        <title>The Global Catalogue of Microorganisms (GCM) 10K type strain sequencing project: providing services to taxonomists for standard genome sequencing and annotation.</title>
        <authorList>
            <consortium name="The Broad Institute Genomics Platform"/>
            <consortium name="The Broad Institute Genome Sequencing Center for Infectious Disease"/>
            <person name="Wu L."/>
            <person name="Ma J."/>
        </authorList>
    </citation>
    <scope>NUCLEOTIDE SEQUENCE [LARGE SCALE GENOMIC DNA]</scope>
    <source>
        <strain evidence="6">KCTC 42248</strain>
    </source>
</reference>
<dbReference type="Gene3D" id="1.25.40.10">
    <property type="entry name" value="Tetratricopeptide repeat domain"/>
    <property type="match status" value="5"/>
</dbReference>
<gene>
    <name evidence="5" type="ORF">ACFSQ3_08455</name>
</gene>
<evidence type="ECO:0000313" key="6">
    <source>
        <dbReference type="Proteomes" id="UP001597393"/>
    </source>
</evidence>
<organism evidence="5 6">
    <name type="scientific">Sphingobacterium corticis</name>
    <dbReference type="NCBI Taxonomy" id="1812823"/>
    <lineage>
        <taxon>Bacteria</taxon>
        <taxon>Pseudomonadati</taxon>
        <taxon>Bacteroidota</taxon>
        <taxon>Sphingobacteriia</taxon>
        <taxon>Sphingobacteriales</taxon>
        <taxon>Sphingobacteriaceae</taxon>
        <taxon>Sphingobacterium</taxon>
    </lineage>
</organism>
<dbReference type="InterPro" id="IPR011990">
    <property type="entry name" value="TPR-like_helical_dom_sf"/>
</dbReference>
<keyword evidence="3" id="KW-0175">Coiled coil</keyword>
<feature type="domain" description="YaiO beta-barrel" evidence="4">
    <location>
        <begin position="725"/>
        <end position="896"/>
    </location>
</feature>